<evidence type="ECO:0000256" key="9">
    <source>
        <dbReference type="SAM" id="MobiDB-lite"/>
    </source>
</evidence>
<evidence type="ECO:0000256" key="8">
    <source>
        <dbReference type="ARBA" id="ARBA00023317"/>
    </source>
</evidence>
<keyword evidence="7" id="KW-0704">Schiff base</keyword>
<feature type="region of interest" description="Disordered" evidence="9">
    <location>
        <begin position="1"/>
        <end position="22"/>
    </location>
</feature>
<evidence type="ECO:0000256" key="1">
    <source>
        <dbReference type="ARBA" id="ARBA00001928"/>
    </source>
</evidence>
<evidence type="ECO:0000256" key="6">
    <source>
        <dbReference type="ARBA" id="ARBA00023239"/>
    </source>
</evidence>
<dbReference type="PANTHER" id="PTHR33866">
    <property type="entry name" value="S-ADENOSYLMETHIONINE DECARBOXYLASE PROENZYME"/>
    <property type="match status" value="1"/>
</dbReference>
<keyword evidence="3" id="KW-0068">Autocatalytic cleavage</keyword>
<keyword evidence="2" id="KW-0210">Decarboxylase</keyword>
<keyword evidence="5" id="KW-0865">Zymogen</keyword>
<dbReference type="SUPFAM" id="SSF56276">
    <property type="entry name" value="S-adenosylmethionine decarboxylase"/>
    <property type="match status" value="1"/>
</dbReference>
<dbReference type="InterPro" id="IPR017716">
    <property type="entry name" value="S-AdoMet_deCOase_pro-enz"/>
</dbReference>
<dbReference type="InterPro" id="IPR003826">
    <property type="entry name" value="AdoMetDC_fam_prok"/>
</dbReference>
<evidence type="ECO:0000256" key="3">
    <source>
        <dbReference type="ARBA" id="ARBA00022813"/>
    </source>
</evidence>
<dbReference type="NCBIfam" id="TIGR03330">
    <property type="entry name" value="SAM_DCase_Bsu"/>
    <property type="match status" value="1"/>
</dbReference>
<proteinExistence type="predicted"/>
<name>A0A6C0KHI8_9ZZZZ</name>
<dbReference type="PANTHER" id="PTHR33866:SF2">
    <property type="entry name" value="S-ADENOSYLMETHIONINE DECARBOXYLASE PROENZYME"/>
    <property type="match status" value="1"/>
</dbReference>
<dbReference type="AlphaFoldDB" id="A0A6C0KHI8"/>
<evidence type="ECO:0000256" key="2">
    <source>
        <dbReference type="ARBA" id="ARBA00022793"/>
    </source>
</evidence>
<reference evidence="10" key="1">
    <citation type="journal article" date="2020" name="Nature">
        <title>Giant virus diversity and host interactions through global metagenomics.</title>
        <authorList>
            <person name="Schulz F."/>
            <person name="Roux S."/>
            <person name="Paez-Espino D."/>
            <person name="Jungbluth S."/>
            <person name="Walsh D.A."/>
            <person name="Denef V.J."/>
            <person name="McMahon K.D."/>
            <person name="Konstantinidis K.T."/>
            <person name="Eloe-Fadrosh E.A."/>
            <person name="Kyrpides N.C."/>
            <person name="Woyke T."/>
        </authorList>
    </citation>
    <scope>NUCLEOTIDE SEQUENCE</scope>
    <source>
        <strain evidence="10">GVMAG-S-3300010158-109</strain>
    </source>
</reference>
<keyword evidence="8" id="KW-0670">Pyruvate</keyword>
<dbReference type="InterPro" id="IPR016067">
    <property type="entry name" value="S-AdoMet_deCO2ase_core"/>
</dbReference>
<comment type="cofactor">
    <cofactor evidence="1">
        <name>pyruvate</name>
        <dbReference type="ChEBI" id="CHEBI:15361"/>
    </cofactor>
</comment>
<accession>A0A6C0KHI8</accession>
<evidence type="ECO:0000256" key="7">
    <source>
        <dbReference type="ARBA" id="ARBA00023270"/>
    </source>
</evidence>
<evidence type="ECO:0000256" key="4">
    <source>
        <dbReference type="ARBA" id="ARBA00023115"/>
    </source>
</evidence>
<protein>
    <recommendedName>
        <fullName evidence="11">Adenosylmethionine decarboxylase</fullName>
    </recommendedName>
</protein>
<evidence type="ECO:0000256" key="5">
    <source>
        <dbReference type="ARBA" id="ARBA00023145"/>
    </source>
</evidence>
<keyword evidence="6" id="KW-0456">Lyase</keyword>
<sequence length="137" mass="15738">MSLSPTGTSSPTKFQSGTDSLSSGKHLICDIKNIKNESLMNDINGLKNMLDTICERYLFTILNKAEHCFTPQGITILYLLSESHISVHTFPERNYIAMDIYTCKDYPNNDVYVEIQNYLTSNFESSDDRYIIIDREY</sequence>
<dbReference type="EMBL" id="MN740867">
    <property type="protein sequence ID" value="QHU15744.1"/>
    <property type="molecule type" value="Genomic_DNA"/>
</dbReference>
<dbReference type="GO" id="GO:0008295">
    <property type="term" value="P:spermidine biosynthetic process"/>
    <property type="evidence" value="ECO:0007669"/>
    <property type="project" value="InterPro"/>
</dbReference>
<evidence type="ECO:0008006" key="11">
    <source>
        <dbReference type="Google" id="ProtNLM"/>
    </source>
</evidence>
<evidence type="ECO:0000313" key="10">
    <source>
        <dbReference type="EMBL" id="QHU15744.1"/>
    </source>
</evidence>
<dbReference type="GO" id="GO:0005829">
    <property type="term" value="C:cytosol"/>
    <property type="evidence" value="ECO:0007669"/>
    <property type="project" value="TreeGrafter"/>
</dbReference>
<keyword evidence="4" id="KW-0620">Polyamine biosynthesis</keyword>
<dbReference type="GO" id="GO:0004014">
    <property type="term" value="F:adenosylmethionine decarboxylase activity"/>
    <property type="evidence" value="ECO:0007669"/>
    <property type="project" value="InterPro"/>
</dbReference>
<dbReference type="Pfam" id="PF02675">
    <property type="entry name" value="AdoMet_dc"/>
    <property type="match status" value="1"/>
</dbReference>
<organism evidence="10">
    <name type="scientific">viral metagenome</name>
    <dbReference type="NCBI Taxonomy" id="1070528"/>
    <lineage>
        <taxon>unclassified sequences</taxon>
        <taxon>metagenomes</taxon>
        <taxon>organismal metagenomes</taxon>
    </lineage>
</organism>
<dbReference type="Gene3D" id="3.60.90.10">
    <property type="entry name" value="S-adenosylmethionine decarboxylase"/>
    <property type="match status" value="1"/>
</dbReference>